<feature type="domain" description="DUF4185" evidence="2">
    <location>
        <begin position="354"/>
        <end position="738"/>
    </location>
</feature>
<evidence type="ECO:0000256" key="1">
    <source>
        <dbReference type="SAM" id="MobiDB-lite"/>
    </source>
</evidence>
<evidence type="ECO:0000259" key="2">
    <source>
        <dbReference type="Pfam" id="PF13810"/>
    </source>
</evidence>
<feature type="region of interest" description="Disordered" evidence="1">
    <location>
        <begin position="32"/>
        <end position="95"/>
    </location>
</feature>
<dbReference type="Gene3D" id="2.115.10.20">
    <property type="entry name" value="Glycosyl hydrolase domain, family 43"/>
    <property type="match status" value="1"/>
</dbReference>
<proteinExistence type="predicted"/>
<feature type="compositionally biased region" description="Low complexity" evidence="1">
    <location>
        <begin position="32"/>
        <end position="45"/>
    </location>
</feature>
<dbReference type="Proteomes" id="UP001142153">
    <property type="component" value="Unassembled WGS sequence"/>
</dbReference>
<accession>A0ABT4PU09</accession>
<comment type="caution">
    <text evidence="3">The sequence shown here is derived from an EMBL/GenBank/DDBJ whole genome shotgun (WGS) entry which is preliminary data.</text>
</comment>
<evidence type="ECO:0000313" key="3">
    <source>
        <dbReference type="EMBL" id="MCZ8380072.1"/>
    </source>
</evidence>
<feature type="region of interest" description="Disordered" evidence="1">
    <location>
        <begin position="110"/>
        <end position="137"/>
    </location>
</feature>
<gene>
    <name evidence="3" type="ORF">O6P37_14460</name>
</gene>
<keyword evidence="4" id="KW-1185">Reference proteome</keyword>
<feature type="compositionally biased region" description="Basic and acidic residues" evidence="1">
    <location>
        <begin position="46"/>
        <end position="68"/>
    </location>
</feature>
<reference evidence="3" key="1">
    <citation type="submission" date="2022-12" db="EMBL/GenBank/DDBJ databases">
        <authorList>
            <person name="Deng Y."/>
            <person name="Zhang Y.-Q."/>
        </authorList>
    </citation>
    <scope>NUCLEOTIDE SEQUENCE</scope>
    <source>
        <strain evidence="3">CPCC 205372</strain>
    </source>
</reference>
<feature type="region of interest" description="Disordered" evidence="1">
    <location>
        <begin position="155"/>
        <end position="174"/>
    </location>
</feature>
<name>A0ABT4PU09_9MYCO</name>
<dbReference type="Pfam" id="PF13810">
    <property type="entry name" value="DUF4185"/>
    <property type="match status" value="1"/>
</dbReference>
<evidence type="ECO:0000313" key="4">
    <source>
        <dbReference type="Proteomes" id="UP001142153"/>
    </source>
</evidence>
<dbReference type="InterPro" id="IPR025442">
    <property type="entry name" value="DUF4185"/>
</dbReference>
<feature type="compositionally biased region" description="Basic and acidic residues" evidence="1">
    <location>
        <begin position="121"/>
        <end position="133"/>
    </location>
</feature>
<organism evidence="3 4">
    <name type="scientific">Mycobacterium hippophais</name>
    <dbReference type="NCBI Taxonomy" id="3016340"/>
    <lineage>
        <taxon>Bacteria</taxon>
        <taxon>Bacillati</taxon>
        <taxon>Actinomycetota</taxon>
        <taxon>Actinomycetes</taxon>
        <taxon>Mycobacteriales</taxon>
        <taxon>Mycobacteriaceae</taxon>
        <taxon>Mycobacterium</taxon>
    </lineage>
</organism>
<sequence length="744" mass="78898">MGASAYVGRVGGLAVALGVGIAVVSGGAGVALAEETSTSDNTSQDSSKDATKDSTKDATKDASEDVSKDASTPADDETPKSVVGKKKSPPWQSRLEKRLERLKTAGADARSRWNVGGETSVEDRVKTDARDPDATEAAGVITGEPAQPAVVEGEVKAPPALSSSSARSRASARDDRITRIEVEAARPRVTTRAVVVDKITTGPQPETKTLAAVTETRSFTTAVTTAVSSVTSAGGQVASALTAAAPTAVPAPAPATRIVNRVLAALGLGTLSNMPVAPTSPWALGALMAVAARRETEQVASTAAVSTTTRAAVTTAATTTTALVATPDPATSNVVTPVPVSANTDLITAVTGRNSFNRTYDRFGIGGTDLGIMWDNGIRDNPLTPVNEHQVLIAFGDTFYGDNPVRQTGWRMNTLFRSYDTTLSNGMYVHDGIIHDPGTYSGSPMSVNNYSREIIGKYGYAVGPEVTIIPTAAISVPGAGVNGATRQYINFMSVRSWDTPGRWTTNYSAIAYSDDNGQNWRTVPASSVRPAAWGRSTLPFVSGNQNFQQFAYVKGAVVDATGVPVTDPVTGEPKTDGYVYAFGTPAGRGGTAYLSRVNEKDLLDQTKYQYWNGSSWVNNNPAAAKPILPGTTTTSWFGLVKNTTYPTVGEMSVQYNAYEKKYVMLYTDQNNNVVIRKADRPEGPWTAPTTLVTSAKMPGLYAPMIHPWSSTANVSTSDQQYLYWNISTWDDYQVKTMRTDLSKV</sequence>
<dbReference type="RefSeq" id="WP_269894719.1">
    <property type="nucleotide sequence ID" value="NZ_JAPZPY010000005.1"/>
</dbReference>
<dbReference type="InterPro" id="IPR023296">
    <property type="entry name" value="Glyco_hydro_beta-prop_sf"/>
</dbReference>
<dbReference type="SUPFAM" id="SSF75005">
    <property type="entry name" value="Arabinanase/levansucrase/invertase"/>
    <property type="match status" value="1"/>
</dbReference>
<protein>
    <submittedName>
        <fullName evidence="3">DUF4185 domain-containing protein</fullName>
    </submittedName>
</protein>
<dbReference type="EMBL" id="JAPZPY010000005">
    <property type="protein sequence ID" value="MCZ8380072.1"/>
    <property type="molecule type" value="Genomic_DNA"/>
</dbReference>